<dbReference type="AlphaFoldDB" id="A0A4Y6PM67"/>
<dbReference type="InterPro" id="IPR029063">
    <property type="entry name" value="SAM-dependent_MTases_sf"/>
</dbReference>
<evidence type="ECO:0000313" key="2">
    <source>
        <dbReference type="EMBL" id="QDG49388.1"/>
    </source>
</evidence>
<keyword evidence="2" id="KW-0808">Transferase</keyword>
<dbReference type="CDD" id="cd02440">
    <property type="entry name" value="AdoMet_MTases"/>
    <property type="match status" value="1"/>
</dbReference>
<evidence type="ECO:0000313" key="3">
    <source>
        <dbReference type="Proteomes" id="UP000315995"/>
    </source>
</evidence>
<dbReference type="InterPro" id="IPR013216">
    <property type="entry name" value="Methyltransf_11"/>
</dbReference>
<dbReference type="OrthoDB" id="9777830at2"/>
<dbReference type="SUPFAM" id="SSF53335">
    <property type="entry name" value="S-adenosyl-L-methionine-dependent methyltransferases"/>
    <property type="match status" value="1"/>
</dbReference>
<dbReference type="GO" id="GO:0008757">
    <property type="term" value="F:S-adenosylmethionine-dependent methyltransferase activity"/>
    <property type="evidence" value="ECO:0007669"/>
    <property type="project" value="InterPro"/>
</dbReference>
<evidence type="ECO:0000259" key="1">
    <source>
        <dbReference type="Pfam" id="PF08241"/>
    </source>
</evidence>
<feature type="domain" description="Methyltransferase type 11" evidence="1">
    <location>
        <begin position="35"/>
        <end position="131"/>
    </location>
</feature>
<name>A0A4Y6PM67_PERCE</name>
<keyword evidence="2" id="KW-0489">Methyltransferase</keyword>
<gene>
    <name evidence="2" type="ORF">FIV42_01140</name>
</gene>
<dbReference type="InterPro" id="IPR052356">
    <property type="entry name" value="Thiol_S-MT"/>
</dbReference>
<dbReference type="PANTHER" id="PTHR45036:SF1">
    <property type="entry name" value="METHYLTRANSFERASE LIKE 7A"/>
    <property type="match status" value="1"/>
</dbReference>
<dbReference type="GO" id="GO:0032259">
    <property type="term" value="P:methylation"/>
    <property type="evidence" value="ECO:0007669"/>
    <property type="project" value="UniProtKB-KW"/>
</dbReference>
<accession>A0A4Y6PM67</accession>
<dbReference type="Gene3D" id="3.40.50.150">
    <property type="entry name" value="Vaccinia Virus protein VP39"/>
    <property type="match status" value="1"/>
</dbReference>
<organism evidence="2 3">
    <name type="scientific">Persicimonas caeni</name>
    <dbReference type="NCBI Taxonomy" id="2292766"/>
    <lineage>
        <taxon>Bacteria</taxon>
        <taxon>Deltaproteobacteria</taxon>
        <taxon>Bradymonadales</taxon>
        <taxon>Bradymonadaceae</taxon>
        <taxon>Persicimonas</taxon>
    </lineage>
</organism>
<dbReference type="Proteomes" id="UP000315995">
    <property type="component" value="Chromosome"/>
</dbReference>
<dbReference type="Pfam" id="PF08241">
    <property type="entry name" value="Methyltransf_11"/>
    <property type="match status" value="1"/>
</dbReference>
<dbReference type="EMBL" id="CP041186">
    <property type="protein sequence ID" value="QDG49388.1"/>
    <property type="molecule type" value="Genomic_DNA"/>
</dbReference>
<dbReference type="RefSeq" id="WP_141195886.1">
    <property type="nucleotide sequence ID" value="NZ_CP041186.1"/>
</dbReference>
<keyword evidence="3" id="KW-1185">Reference proteome</keyword>
<proteinExistence type="predicted"/>
<dbReference type="PANTHER" id="PTHR45036">
    <property type="entry name" value="METHYLTRANSFERASE LIKE 7B"/>
    <property type="match status" value="1"/>
</dbReference>
<accession>A0A5B8Y4D6</accession>
<protein>
    <submittedName>
        <fullName evidence="2">Class I SAM-dependent methyltransferase</fullName>
    </submittedName>
</protein>
<sequence>MSFGDFLFPLVNDLALRKATPYRARLIAKARGTVLELGAGSGLNFSHYDRAQIERVVGIEPDDTMWARGEERARKAGLDVERIDAFGEDLPLDDASVDTAVSTFVMCSVRDPEAVLAELHRVVRPGGRLLIMEHVRHEKRWMASCQQLVTPVWKRCLGGCHPGRPLQDALEASEWEPVDVDFVDLPGLPSIVSFHLVGEYRRASSPEPS</sequence>
<reference evidence="2 3" key="1">
    <citation type="submission" date="2019-06" db="EMBL/GenBank/DDBJ databases">
        <title>Persicimonas caeni gen. nov., sp. nov., a predatory bacterium isolated from solar saltern.</title>
        <authorList>
            <person name="Wang S."/>
        </authorList>
    </citation>
    <scope>NUCLEOTIDE SEQUENCE [LARGE SCALE GENOMIC DNA]</scope>
    <source>
        <strain evidence="2 3">YN101</strain>
    </source>
</reference>